<dbReference type="Pfam" id="PF09820">
    <property type="entry name" value="AAA-ATPase_like"/>
    <property type="match status" value="1"/>
</dbReference>
<name>I3YAG9_THIV6</name>
<evidence type="ECO:0000313" key="3">
    <source>
        <dbReference type="Proteomes" id="UP000006062"/>
    </source>
</evidence>
<dbReference type="AlphaFoldDB" id="I3YAG9"/>
<evidence type="ECO:0000259" key="1">
    <source>
        <dbReference type="Pfam" id="PF09820"/>
    </source>
</evidence>
<dbReference type="eggNOG" id="COG1672">
    <property type="taxonomic scope" value="Bacteria"/>
</dbReference>
<dbReference type="HOGENOM" id="CLU_1593814_0_0_6"/>
<sequence>MHRRRFPIGIQTFAKIREDDHFAGNEPLFRGLAIHPGWDWSIPYPVIRLSFGGGVLHDAAALARKIGEQRRINQAALGVTCTETDVTACVGELIRLAHTATGQRAVILVDEYDKPDPRQPDRTGDCPRAARRAAQSLLGHQGPGRLRPVRLHHRGEQIQQGQHLFGA</sequence>
<protein>
    <submittedName>
        <fullName evidence="2">Putative AAA-ATPase</fullName>
    </submittedName>
</protein>
<dbReference type="KEGG" id="tvi:Thivi_2030"/>
<keyword evidence="3" id="KW-1185">Reference proteome</keyword>
<accession>I3YAG9</accession>
<dbReference type="Proteomes" id="UP000006062">
    <property type="component" value="Chromosome"/>
</dbReference>
<feature type="domain" description="AAA-ATPase-like" evidence="1">
    <location>
        <begin position="24"/>
        <end position="115"/>
    </location>
</feature>
<proteinExistence type="predicted"/>
<organism evidence="2 3">
    <name type="scientific">Thiocystis violascens (strain ATCC 17096 / DSM 198 / 6111)</name>
    <name type="common">Chromatium violascens</name>
    <dbReference type="NCBI Taxonomy" id="765911"/>
    <lineage>
        <taxon>Bacteria</taxon>
        <taxon>Pseudomonadati</taxon>
        <taxon>Pseudomonadota</taxon>
        <taxon>Gammaproteobacteria</taxon>
        <taxon>Chromatiales</taxon>
        <taxon>Chromatiaceae</taxon>
        <taxon>Thiocystis</taxon>
    </lineage>
</organism>
<reference evidence="2 3" key="1">
    <citation type="submission" date="2012-06" db="EMBL/GenBank/DDBJ databases">
        <title>Complete sequence of Thiocystis violascens DSM 198.</title>
        <authorList>
            <consortium name="US DOE Joint Genome Institute"/>
            <person name="Lucas S."/>
            <person name="Han J."/>
            <person name="Lapidus A."/>
            <person name="Cheng J.-F."/>
            <person name="Goodwin L."/>
            <person name="Pitluck S."/>
            <person name="Peters L."/>
            <person name="Ovchinnikova G."/>
            <person name="Teshima H."/>
            <person name="Detter J.C."/>
            <person name="Han C."/>
            <person name="Tapia R."/>
            <person name="Land M."/>
            <person name="Hauser L."/>
            <person name="Kyrpides N."/>
            <person name="Ivanova N."/>
            <person name="Pagani I."/>
            <person name="Vogl K."/>
            <person name="Liu Z."/>
            <person name="Frigaard N.-U."/>
            <person name="Bryant D."/>
            <person name="Woyke T."/>
        </authorList>
    </citation>
    <scope>NUCLEOTIDE SEQUENCE [LARGE SCALE GENOMIC DNA]</scope>
    <source>
        <strain evidence="3">ATCC 17096 / DSM 198 / 6111</strain>
    </source>
</reference>
<dbReference type="InterPro" id="IPR018631">
    <property type="entry name" value="AAA-ATPase-like_dom"/>
</dbReference>
<dbReference type="EMBL" id="CP003154">
    <property type="protein sequence ID" value="AFL73987.1"/>
    <property type="molecule type" value="Genomic_DNA"/>
</dbReference>
<gene>
    <name evidence="2" type="ordered locus">Thivi_2030</name>
</gene>
<evidence type="ECO:0000313" key="2">
    <source>
        <dbReference type="EMBL" id="AFL73987.1"/>
    </source>
</evidence>
<dbReference type="STRING" id="765911.Thivi_2030"/>